<reference evidence="1" key="1">
    <citation type="submission" date="2022-06" db="EMBL/GenBank/DDBJ databases">
        <title>Sphingomicrobium sedimins sp. nov., a marine bacterium isolated from tidal flat.</title>
        <authorList>
            <person name="Kim C.-H."/>
            <person name="Yoo Y."/>
            <person name="Kim J.-J."/>
        </authorList>
    </citation>
    <scope>NUCLEOTIDE SEQUENCE</scope>
    <source>
        <strain evidence="1">GRR-S6-50</strain>
    </source>
</reference>
<dbReference type="Pfam" id="PF12893">
    <property type="entry name" value="Lumazine_bd_2"/>
    <property type="match status" value="1"/>
</dbReference>
<dbReference type="SUPFAM" id="SSF54427">
    <property type="entry name" value="NTF2-like"/>
    <property type="match status" value="1"/>
</dbReference>
<dbReference type="InterPro" id="IPR032710">
    <property type="entry name" value="NTF2-like_dom_sf"/>
</dbReference>
<organism evidence="1 2">
    <name type="scientific">Sphingomicrobium sediminis</name>
    <dbReference type="NCBI Taxonomy" id="2950949"/>
    <lineage>
        <taxon>Bacteria</taxon>
        <taxon>Pseudomonadati</taxon>
        <taxon>Pseudomonadota</taxon>
        <taxon>Alphaproteobacteria</taxon>
        <taxon>Sphingomonadales</taxon>
        <taxon>Sphingomonadaceae</taxon>
        <taxon>Sphingomicrobium</taxon>
    </lineage>
</organism>
<proteinExistence type="predicted"/>
<dbReference type="InterPro" id="IPR039437">
    <property type="entry name" value="FrzH/put_lumazine-bd"/>
</dbReference>
<dbReference type="Gene3D" id="3.10.450.50">
    <property type="match status" value="1"/>
</dbReference>
<keyword evidence="2" id="KW-1185">Reference proteome</keyword>
<dbReference type="RefSeq" id="WP_252114999.1">
    <property type="nucleotide sequence ID" value="NZ_JAMSHT010000001.1"/>
</dbReference>
<evidence type="ECO:0000313" key="2">
    <source>
        <dbReference type="Proteomes" id="UP001155128"/>
    </source>
</evidence>
<comment type="caution">
    <text evidence="1">The sequence shown here is derived from an EMBL/GenBank/DDBJ whole genome shotgun (WGS) entry which is preliminary data.</text>
</comment>
<dbReference type="Proteomes" id="UP001155128">
    <property type="component" value="Unassembled WGS sequence"/>
</dbReference>
<gene>
    <name evidence="1" type="ORF">NDO55_10470</name>
</gene>
<dbReference type="EMBL" id="JAMSHT010000001">
    <property type="protein sequence ID" value="MCM8558240.1"/>
    <property type="molecule type" value="Genomic_DNA"/>
</dbReference>
<sequence>MITVIAALALLAAADTGLDHHGEQCAGAVETVDSAYVDGIWRLRDKALVYAGFHEDFVMQARRDGEMRSMSIEDWIGGWPDDLGSNEADVEAKLALSQCDGTMATVRVDLAVDGNPRFVDVLALYKFDDEWKIVAKVYQAQ</sequence>
<evidence type="ECO:0000313" key="1">
    <source>
        <dbReference type="EMBL" id="MCM8558240.1"/>
    </source>
</evidence>
<dbReference type="AlphaFoldDB" id="A0A9X2EHR2"/>
<name>A0A9X2EHR2_9SPHN</name>
<protein>
    <submittedName>
        <fullName evidence="1">Nuclear transport factor 2 family protein</fullName>
    </submittedName>
</protein>
<accession>A0A9X2EHR2</accession>